<name>A0A1I8FLZ0_9PLAT</name>
<organism evidence="2 3">
    <name type="scientific">Macrostomum lignano</name>
    <dbReference type="NCBI Taxonomy" id="282301"/>
    <lineage>
        <taxon>Eukaryota</taxon>
        <taxon>Metazoa</taxon>
        <taxon>Spiralia</taxon>
        <taxon>Lophotrochozoa</taxon>
        <taxon>Platyhelminthes</taxon>
        <taxon>Rhabditophora</taxon>
        <taxon>Macrostomorpha</taxon>
        <taxon>Macrostomida</taxon>
        <taxon>Macrostomidae</taxon>
        <taxon>Macrostomum</taxon>
    </lineage>
</organism>
<proteinExistence type="predicted"/>
<reference evidence="3" key="1">
    <citation type="submission" date="2016-11" db="UniProtKB">
        <authorList>
            <consortium name="WormBaseParasite"/>
        </authorList>
    </citation>
    <scope>IDENTIFICATION</scope>
</reference>
<evidence type="ECO:0000313" key="3">
    <source>
        <dbReference type="WBParaSite" id="maker-unitig_39303-snap-gene-0.1-mRNA-1"/>
    </source>
</evidence>
<protein>
    <submittedName>
        <fullName evidence="3">Mitochondrial import receptor subunit TOM22 homolog</fullName>
    </submittedName>
</protein>
<dbReference type="Proteomes" id="UP000095280">
    <property type="component" value="Unplaced"/>
</dbReference>
<evidence type="ECO:0000313" key="2">
    <source>
        <dbReference type="Proteomes" id="UP000095280"/>
    </source>
</evidence>
<keyword evidence="2" id="KW-1185">Reference proteome</keyword>
<dbReference type="AlphaFoldDB" id="A0A1I8FLZ0"/>
<dbReference type="WBParaSite" id="maker-unitig_39303-snap-gene-0.1-mRNA-1">
    <property type="protein sequence ID" value="maker-unitig_39303-snap-gene-0.1-mRNA-1"/>
    <property type="gene ID" value="maker-unitig_39303-snap-gene-0.1"/>
</dbReference>
<accession>A0A1I8FLZ0</accession>
<evidence type="ECO:0000256" key="1">
    <source>
        <dbReference type="SAM" id="MobiDB-lite"/>
    </source>
</evidence>
<feature type="region of interest" description="Disordered" evidence="1">
    <location>
        <begin position="1"/>
        <end position="28"/>
    </location>
</feature>
<sequence>MAKDRQEESGAAEETEQKAFSSSAPSYSPAWEQWLARGIFGVFRELPPEQRNTGKLLTKNAEQENSSWPILTTSCSITVCPAPAFIGGITWI</sequence>